<organism evidence="14 15">
    <name type="scientific">Aneurinibacillus aneurinilyticus ATCC 12856</name>
    <dbReference type="NCBI Taxonomy" id="649747"/>
    <lineage>
        <taxon>Bacteria</taxon>
        <taxon>Bacillati</taxon>
        <taxon>Bacillota</taxon>
        <taxon>Bacilli</taxon>
        <taxon>Bacillales</taxon>
        <taxon>Paenibacillaceae</taxon>
        <taxon>Aneurinibacillus group</taxon>
        <taxon>Aneurinibacillus</taxon>
    </lineage>
</organism>
<evidence type="ECO:0000256" key="8">
    <source>
        <dbReference type="ARBA" id="ARBA00022989"/>
    </source>
</evidence>
<feature type="transmembrane region" description="Helical" evidence="12">
    <location>
        <begin position="196"/>
        <end position="219"/>
    </location>
</feature>
<evidence type="ECO:0000256" key="1">
    <source>
        <dbReference type="ARBA" id="ARBA00004651"/>
    </source>
</evidence>
<dbReference type="Pfam" id="PF01435">
    <property type="entry name" value="Peptidase_M48"/>
    <property type="match status" value="1"/>
</dbReference>
<keyword evidence="10 12" id="KW-0472">Membrane</keyword>
<keyword evidence="4 12" id="KW-0812">Transmembrane</keyword>
<evidence type="ECO:0000256" key="10">
    <source>
        <dbReference type="ARBA" id="ARBA00023136"/>
    </source>
</evidence>
<evidence type="ECO:0000256" key="4">
    <source>
        <dbReference type="ARBA" id="ARBA00022692"/>
    </source>
</evidence>
<dbReference type="RefSeq" id="WP_021622879.1">
    <property type="nucleotide sequence ID" value="NZ_KE952838.1"/>
</dbReference>
<dbReference type="CDD" id="cd07335">
    <property type="entry name" value="M48B_HtpX_like"/>
    <property type="match status" value="1"/>
</dbReference>
<evidence type="ECO:0000256" key="2">
    <source>
        <dbReference type="ARBA" id="ARBA00022475"/>
    </source>
</evidence>
<keyword evidence="8 12" id="KW-1133">Transmembrane helix</keyword>
<evidence type="ECO:0000256" key="11">
    <source>
        <dbReference type="RuleBase" id="RU003983"/>
    </source>
</evidence>
<evidence type="ECO:0000256" key="7">
    <source>
        <dbReference type="ARBA" id="ARBA00022833"/>
    </source>
</evidence>
<comment type="cofactor">
    <cofactor evidence="11">
        <name>Zn(2+)</name>
        <dbReference type="ChEBI" id="CHEBI:29105"/>
    </cofactor>
    <text evidence="11">Binds 1 zinc ion per subunit.</text>
</comment>
<name>U1WHQ4_ANEAE</name>
<proteinExistence type="inferred from homology"/>
<feature type="transmembrane region" description="Helical" evidence="12">
    <location>
        <begin position="164"/>
        <end position="184"/>
    </location>
</feature>
<gene>
    <name evidence="14" type="ORF">HMPREF0083_03843</name>
</gene>
<evidence type="ECO:0000256" key="5">
    <source>
        <dbReference type="ARBA" id="ARBA00022723"/>
    </source>
</evidence>
<comment type="similarity">
    <text evidence="11">Belongs to the peptidase M48 family.</text>
</comment>
<dbReference type="PATRIC" id="fig|649747.3.peg.3493"/>
<keyword evidence="3 11" id="KW-0645">Protease</keyword>
<dbReference type="PANTHER" id="PTHR43221">
    <property type="entry name" value="PROTEASE HTPX"/>
    <property type="match status" value="1"/>
</dbReference>
<dbReference type="STRING" id="649747.HMPREF0083_03843"/>
<evidence type="ECO:0000313" key="14">
    <source>
        <dbReference type="EMBL" id="ERI08114.1"/>
    </source>
</evidence>
<keyword evidence="15" id="KW-1185">Reference proteome</keyword>
<keyword evidence="5" id="KW-0479">Metal-binding</keyword>
<evidence type="ECO:0000313" key="15">
    <source>
        <dbReference type="Proteomes" id="UP000016511"/>
    </source>
</evidence>
<dbReference type="Proteomes" id="UP000016511">
    <property type="component" value="Unassembled WGS sequence"/>
</dbReference>
<dbReference type="AlphaFoldDB" id="U1WHQ4"/>
<accession>U1WHQ4</accession>
<keyword evidence="2" id="KW-1003">Cell membrane</keyword>
<dbReference type="GeneID" id="92840251"/>
<comment type="subcellular location">
    <subcellularLocation>
        <location evidence="1">Cell membrane</location>
        <topology evidence="1">Multi-pass membrane protein</topology>
    </subcellularLocation>
</comment>
<evidence type="ECO:0000256" key="6">
    <source>
        <dbReference type="ARBA" id="ARBA00022801"/>
    </source>
</evidence>
<dbReference type="MEROPS" id="M48.002"/>
<keyword evidence="9 11" id="KW-0482">Metalloprotease</keyword>
<feature type="transmembrane region" description="Helical" evidence="12">
    <location>
        <begin position="39"/>
        <end position="60"/>
    </location>
</feature>
<evidence type="ECO:0000256" key="3">
    <source>
        <dbReference type="ARBA" id="ARBA00022670"/>
    </source>
</evidence>
<comment type="caution">
    <text evidence="14">The sequence shown here is derived from an EMBL/GenBank/DDBJ whole genome shotgun (WGS) entry which is preliminary data.</text>
</comment>
<keyword evidence="6 11" id="KW-0378">Hydrolase</keyword>
<evidence type="ECO:0000256" key="9">
    <source>
        <dbReference type="ARBA" id="ARBA00023049"/>
    </source>
</evidence>
<dbReference type="InterPro" id="IPR050083">
    <property type="entry name" value="HtpX_protease"/>
</dbReference>
<protein>
    <submittedName>
        <fullName evidence="14">Putative HtpX protein</fullName>
    </submittedName>
</protein>
<dbReference type="GO" id="GO:0004222">
    <property type="term" value="F:metalloendopeptidase activity"/>
    <property type="evidence" value="ECO:0007669"/>
    <property type="project" value="InterPro"/>
</dbReference>
<sequence>MFKRIGLFLLVNGLVIVTIGIVTSLLGVRGYITSNGIDFSTLLKFSAVVGFSGALISLGLSRIMAKWAMGVRVIDPNGPMHPAEKALLDEVYSLSRKAGLKVMPEVGIYDSPEVNAFATGPSKNRSLVAVSSGLLERMDGNAVSGVLAHEVAHIANGDMVTMTLLQGVINTFVVFLSRICAYIASRFVKEEVAPLVHFIAVIIFDILFSILGSMVTMAFSRYREYRADAGGAQLAGKDKMIHALQSLQHTVQLVDTEQKSVAAFKISGKKSGLLGLFSSHPDLDDRIARLQAGRE</sequence>
<reference evidence="14 15" key="1">
    <citation type="submission" date="2013-08" db="EMBL/GenBank/DDBJ databases">
        <authorList>
            <person name="Weinstock G."/>
            <person name="Sodergren E."/>
            <person name="Wylie T."/>
            <person name="Fulton L."/>
            <person name="Fulton R."/>
            <person name="Fronick C."/>
            <person name="O'Laughlin M."/>
            <person name="Godfrey J."/>
            <person name="Miner T."/>
            <person name="Herter B."/>
            <person name="Appelbaum E."/>
            <person name="Cordes M."/>
            <person name="Lek S."/>
            <person name="Wollam A."/>
            <person name="Pepin K.H."/>
            <person name="Palsikar V.B."/>
            <person name="Mitreva M."/>
            <person name="Wilson R.K."/>
        </authorList>
    </citation>
    <scope>NUCLEOTIDE SEQUENCE [LARGE SCALE GENOMIC DNA]</scope>
    <source>
        <strain evidence="14 15">ATCC 12856</strain>
    </source>
</reference>
<dbReference type="GO" id="GO:0006508">
    <property type="term" value="P:proteolysis"/>
    <property type="evidence" value="ECO:0007669"/>
    <property type="project" value="UniProtKB-KW"/>
</dbReference>
<evidence type="ECO:0000256" key="12">
    <source>
        <dbReference type="SAM" id="Phobius"/>
    </source>
</evidence>
<evidence type="ECO:0000259" key="13">
    <source>
        <dbReference type="Pfam" id="PF01435"/>
    </source>
</evidence>
<feature type="domain" description="Peptidase M48" evidence="13">
    <location>
        <begin position="89"/>
        <end position="292"/>
    </location>
</feature>
<keyword evidence="7 11" id="KW-0862">Zinc</keyword>
<dbReference type="GO" id="GO:0046872">
    <property type="term" value="F:metal ion binding"/>
    <property type="evidence" value="ECO:0007669"/>
    <property type="project" value="UniProtKB-KW"/>
</dbReference>
<feature type="transmembrane region" description="Helical" evidence="12">
    <location>
        <begin position="7"/>
        <end position="27"/>
    </location>
</feature>
<dbReference type="Gene3D" id="3.30.2010.10">
    <property type="entry name" value="Metalloproteases ('zincins'), catalytic domain"/>
    <property type="match status" value="1"/>
</dbReference>
<dbReference type="eggNOG" id="COG0501">
    <property type="taxonomic scope" value="Bacteria"/>
</dbReference>
<dbReference type="NCBIfam" id="NF003965">
    <property type="entry name" value="PRK05457.1"/>
    <property type="match status" value="1"/>
</dbReference>
<dbReference type="GO" id="GO:0005886">
    <property type="term" value="C:plasma membrane"/>
    <property type="evidence" value="ECO:0007669"/>
    <property type="project" value="UniProtKB-SubCell"/>
</dbReference>
<dbReference type="HOGENOM" id="CLU_042266_1_0_9"/>
<dbReference type="PANTHER" id="PTHR43221:SF1">
    <property type="entry name" value="PROTEASE HTPX"/>
    <property type="match status" value="1"/>
</dbReference>
<dbReference type="EMBL" id="AWSJ01000229">
    <property type="protein sequence ID" value="ERI08114.1"/>
    <property type="molecule type" value="Genomic_DNA"/>
</dbReference>
<dbReference type="InterPro" id="IPR001915">
    <property type="entry name" value="Peptidase_M48"/>
</dbReference>